<keyword evidence="2" id="KW-0378">Hydrolase</keyword>
<evidence type="ECO:0000259" key="1">
    <source>
        <dbReference type="Pfam" id="PF06259"/>
    </source>
</evidence>
<dbReference type="InterPro" id="IPR010427">
    <property type="entry name" value="DUF1023"/>
</dbReference>
<feature type="domain" description="DUF1023" evidence="1">
    <location>
        <begin position="317"/>
        <end position="490"/>
    </location>
</feature>
<dbReference type="SUPFAM" id="SSF53474">
    <property type="entry name" value="alpha/beta-Hydrolases"/>
    <property type="match status" value="1"/>
</dbReference>
<proteinExistence type="predicted"/>
<dbReference type="AlphaFoldDB" id="A0A9Y2NKZ6"/>
<protein>
    <submittedName>
        <fullName evidence="2">Alpha/beta hydrolase</fullName>
    </submittedName>
</protein>
<evidence type="ECO:0000313" key="2">
    <source>
        <dbReference type="EMBL" id="WIY05579.1"/>
    </source>
</evidence>
<sequence length="552" mass="58317">MVALSDVKRWNTGQLDEIFRTVQQRLQILTHSGDDFGKVMPVEGWAGPSADTAGSAHHSLMSRIDKMAAGASVVAKAIGQAADAITGVQHAITNAEALAGKYGYRIAQDGTVTDTFPAGQAPPDIHPEDRARIRTQIADSITQALRTADDIDADLASVLKRAQEGDFGTGDETTVTAAAADGARDPGLTLPEPPPNATPSQTAAWWNSLSPAGQAILLHDRPGALGAMDGIPADVRDKANRTVFTQQYDDLKHQRDDLQHRMDNLNQSDPTEQTEYFDLERQRDSLNGKLTGMDQINDRLANPLPGQPHAYLLGINPQKSGQAIIAIGNPDTAANVATYVPGTTAGINDGMATDINRSDAMVQAAQRSGSPSTSVITWAGYDAPQTLVDAASTSYADHAESSLRRFQDGLGATHQPGEVNTTIIGHSYGTTVVGQTARDLGLPADNMVMVASPGVGVQHAGDLHLDGVPADQVGQHIYSTKAPTDPIPALTNFDNPAADKIDPLGPDPTTAWFGGQTFQSNSTNPLSSHGDYWLPRSDSLRSMGNVIAGGRP</sequence>
<dbReference type="InterPro" id="IPR029058">
    <property type="entry name" value="AB_hydrolase_fold"/>
</dbReference>
<dbReference type="EMBL" id="CP127295">
    <property type="protein sequence ID" value="WIY05579.1"/>
    <property type="molecule type" value="Genomic_DNA"/>
</dbReference>
<name>A0A9Y2NKZ6_9PSEU</name>
<dbReference type="RefSeq" id="WP_286001867.1">
    <property type="nucleotide sequence ID" value="NZ_CP127295.1"/>
</dbReference>
<dbReference type="Proteomes" id="UP001239397">
    <property type="component" value="Chromosome"/>
</dbReference>
<dbReference type="GO" id="GO:0016787">
    <property type="term" value="F:hydrolase activity"/>
    <property type="evidence" value="ECO:0007669"/>
    <property type="project" value="UniProtKB-KW"/>
</dbReference>
<gene>
    <name evidence="2" type="ORF">QRX60_17640</name>
</gene>
<evidence type="ECO:0000313" key="3">
    <source>
        <dbReference type="Proteomes" id="UP001239397"/>
    </source>
</evidence>
<organism evidence="2 3">
    <name type="scientific">Amycolatopsis mongoliensis</name>
    <dbReference type="NCBI Taxonomy" id="715475"/>
    <lineage>
        <taxon>Bacteria</taxon>
        <taxon>Bacillati</taxon>
        <taxon>Actinomycetota</taxon>
        <taxon>Actinomycetes</taxon>
        <taxon>Pseudonocardiales</taxon>
        <taxon>Pseudonocardiaceae</taxon>
        <taxon>Amycolatopsis</taxon>
    </lineage>
</organism>
<keyword evidence="3" id="KW-1185">Reference proteome</keyword>
<dbReference type="Pfam" id="PF06259">
    <property type="entry name" value="Abhydrolase_8"/>
    <property type="match status" value="1"/>
</dbReference>
<reference evidence="2 3" key="1">
    <citation type="submission" date="2023-06" db="EMBL/GenBank/DDBJ databases">
        <authorList>
            <person name="Oyuntsetseg B."/>
            <person name="Kim S.B."/>
        </authorList>
    </citation>
    <scope>NUCLEOTIDE SEQUENCE [LARGE SCALE GENOMIC DNA]</scope>
    <source>
        <strain evidence="2 3">4-36</strain>
    </source>
</reference>
<dbReference type="KEGG" id="amog:QRX60_17640"/>
<accession>A0A9Y2NKZ6</accession>